<evidence type="ECO:0000313" key="5">
    <source>
        <dbReference type="Proteomes" id="UP000007652"/>
    </source>
</evidence>
<feature type="compositionally biased region" description="Gly residues" evidence="1">
    <location>
        <begin position="455"/>
        <end position="478"/>
    </location>
</feature>
<evidence type="ECO:0000256" key="2">
    <source>
        <dbReference type="SAM" id="SignalP"/>
    </source>
</evidence>
<reference evidence="4 5" key="1">
    <citation type="journal article" date="2011" name="J. Bacteriol.">
        <title>Draft genome sequence of Caloramator australicus strain RC3T, a thermoanaerobe from the Great Artesian Basin of Australia.</title>
        <authorList>
            <person name="Ogg C.D."/>
            <person name="Patel B.K.C."/>
        </authorList>
    </citation>
    <scope>NUCLEOTIDE SEQUENCE [LARGE SCALE GENOMIC DNA]</scope>
    <source>
        <strain evidence="4 5">RC3</strain>
    </source>
</reference>
<dbReference type="eggNOG" id="COG2247">
    <property type="taxonomic scope" value="Bacteria"/>
</dbReference>
<evidence type="ECO:0000313" key="4">
    <source>
        <dbReference type="EMBL" id="CCJ34507.1"/>
    </source>
</evidence>
<gene>
    <name evidence="4" type="ORF">CAAU_2424</name>
</gene>
<feature type="signal peptide" evidence="2">
    <location>
        <begin position="1"/>
        <end position="27"/>
    </location>
</feature>
<dbReference type="SMART" id="SM00635">
    <property type="entry name" value="BID_2"/>
    <property type="match status" value="1"/>
</dbReference>
<dbReference type="InterPro" id="IPR008964">
    <property type="entry name" value="Invasin/intimin_cell_adhesion"/>
</dbReference>
<dbReference type="AlphaFoldDB" id="I7KA02"/>
<proteinExistence type="predicted"/>
<comment type="caution">
    <text evidence="4">The sequence shown here is derived from an EMBL/GenBank/DDBJ whole genome shotgun (WGS) entry which is preliminary data.</text>
</comment>
<keyword evidence="2" id="KW-0732">Signal</keyword>
<feature type="chain" id="PRO_5003711300" description="BIG2 domain-containing protein" evidence="2">
    <location>
        <begin position="28"/>
        <end position="645"/>
    </location>
</feature>
<dbReference type="RefSeq" id="WP_008909754.1">
    <property type="nucleotide sequence ID" value="NZ_CAKP01000129.1"/>
</dbReference>
<feature type="region of interest" description="Disordered" evidence="1">
    <location>
        <begin position="427"/>
        <end position="479"/>
    </location>
</feature>
<protein>
    <recommendedName>
        <fullName evidence="3">BIG2 domain-containing protein</fullName>
    </recommendedName>
</protein>
<dbReference type="SUPFAM" id="SSF49373">
    <property type="entry name" value="Invasin/intimin cell-adhesion fragments"/>
    <property type="match status" value="1"/>
</dbReference>
<dbReference type="STRING" id="857293.CAAU_2424"/>
<feature type="compositionally biased region" description="Basic and acidic residues" evidence="1">
    <location>
        <begin position="441"/>
        <end position="450"/>
    </location>
</feature>
<dbReference type="Proteomes" id="UP000007652">
    <property type="component" value="Unassembled WGS sequence"/>
</dbReference>
<dbReference type="OrthoDB" id="9792074at2"/>
<name>I7KA02_9CLOT</name>
<dbReference type="EMBL" id="CAKP01000129">
    <property type="protein sequence ID" value="CCJ34507.1"/>
    <property type="molecule type" value="Genomic_DNA"/>
</dbReference>
<evidence type="ECO:0000259" key="3">
    <source>
        <dbReference type="SMART" id="SM00635"/>
    </source>
</evidence>
<feature type="domain" description="BIG2" evidence="3">
    <location>
        <begin position="485"/>
        <end position="561"/>
    </location>
</feature>
<keyword evidence="5" id="KW-1185">Reference proteome</keyword>
<evidence type="ECO:0000256" key="1">
    <source>
        <dbReference type="SAM" id="MobiDB-lite"/>
    </source>
</evidence>
<dbReference type="Pfam" id="PF02368">
    <property type="entry name" value="Big_2"/>
    <property type="match status" value="1"/>
</dbReference>
<dbReference type="InterPro" id="IPR003343">
    <property type="entry name" value="Big_2"/>
</dbReference>
<organism evidence="4 5">
    <name type="scientific">Caloramator australicus RC3</name>
    <dbReference type="NCBI Taxonomy" id="857293"/>
    <lineage>
        <taxon>Bacteria</taxon>
        <taxon>Bacillati</taxon>
        <taxon>Bacillota</taxon>
        <taxon>Clostridia</taxon>
        <taxon>Eubacteriales</taxon>
        <taxon>Clostridiaceae</taxon>
        <taxon>Caloramator</taxon>
    </lineage>
</organism>
<accession>I7KA02</accession>
<dbReference type="Gene3D" id="2.60.40.1080">
    <property type="match status" value="1"/>
</dbReference>
<sequence>MKRRLFPIFLMVAFLISNLFLKSAAAAQTKVNITGLNQEYVQGSSPTLYLTTTGVKGNVRYNVLLVDLVSGKKIDLTKGYSKPIKSNIKYSVKLPKLDNGYYRVFAYVKGEKSKTKYDGYAYKQFMVFVKDMNISKTGNYGSNNEKYFQTVKGNINITGNNVIYNNAVVFKDVFVKGDNVTLNNVKIEGKLVLDPGKYGKAYLNNISAKEIEVLSGASESIYLNNVFADELKVEAENKVRIVTDQKTNLNKVFIQSALIFENKDANIGNVEVNTIDDNIVEFRGNFDTEVKVTSSAYIKTSENSLIKEIKLVPENSKSNIILEANIKNLTISKDSALEIKKNSNIEDAIKVEANATIKADKEAKINKIEITGANKNVKIEAKVDTLEIKAESKIELVNVEVKTLVASSKGEVLTNKETKIEKIEGSKKDEVKVSGEGQLASKDKDSKEDNQSSGGTTGGSTGGTTGGPSGGSTGGTTGGTPVIIPVSSIDFDEIGVVLNKNDELNLNCIVHPLTATDKRITWDSDNIDVISVSNGKVNAKAVGEATITAKTLDQKVKKSLKIKVVDSGISLIVKKESGKISFLVKSAYDNDIITMKVLQDGNIKYIDQIQTGKNYSKVSTMLDKGKYIVYVKGLNSDIISIEFEY</sequence>